<dbReference type="EMBL" id="JAKNHQ010000010">
    <property type="protein sequence ID" value="MCG4610981.1"/>
    <property type="molecule type" value="Genomic_DNA"/>
</dbReference>
<keyword evidence="3" id="KW-0963">Cytoplasm</keyword>
<dbReference type="Pfam" id="PF05103">
    <property type="entry name" value="DivIVA"/>
    <property type="match status" value="1"/>
</dbReference>
<reference evidence="9 10" key="1">
    <citation type="submission" date="2022-01" db="EMBL/GenBank/DDBJ databases">
        <title>Collection of gut derived symbiotic bacterial strains cultured from healthy donors.</title>
        <authorList>
            <person name="Lin H."/>
            <person name="Kohout C."/>
            <person name="Waligurski E."/>
            <person name="Pamer E.G."/>
        </authorList>
    </citation>
    <scope>NUCLEOTIDE SEQUENCE [LARGE SCALE GENOMIC DNA]</scope>
    <source>
        <strain evidence="9 10">DFI.7.58</strain>
    </source>
</reference>
<evidence type="ECO:0000256" key="3">
    <source>
        <dbReference type="ARBA" id="ARBA00022490"/>
    </source>
</evidence>
<keyword evidence="5 7" id="KW-0175">Coiled coil</keyword>
<keyword evidence="6" id="KW-0131">Cell cycle</keyword>
<evidence type="ECO:0000256" key="6">
    <source>
        <dbReference type="ARBA" id="ARBA00023306"/>
    </source>
</evidence>
<gene>
    <name evidence="9" type="ORF">L0P57_08545</name>
</gene>
<keyword evidence="10" id="KW-1185">Reference proteome</keyword>
<dbReference type="RefSeq" id="WP_191441166.1">
    <property type="nucleotide sequence ID" value="NZ_JAKNHQ010000010.1"/>
</dbReference>
<feature type="region of interest" description="Disordered" evidence="8">
    <location>
        <begin position="206"/>
        <end position="233"/>
    </location>
</feature>
<proteinExistence type="inferred from homology"/>
<sequence length="233" mass="26549">MLTLNDIINVSFRKSRLSGYNTEDVDNFIDQVKESYDELQKKNIELKEEMEKQNAEKEQLLKKLEVLAGKIEDYRQEEDEIKNALVSAQKLGDASIREARHKAEIIVKDATLKAGNIASAAEENIQEQKRELERLKKEVSDFRAQLLETYKKHLTMIDAIPTYKPQPEQEAKPQLAKEPEEAPAPEEPTMELPPDFHVTIANFDDDLDVSPQEPLPHGEDGLNIPTDVFTPGK</sequence>
<evidence type="ECO:0000313" key="9">
    <source>
        <dbReference type="EMBL" id="MCG4610981.1"/>
    </source>
</evidence>
<name>A0ABS9MJS5_9FIRM</name>
<evidence type="ECO:0000256" key="4">
    <source>
        <dbReference type="ARBA" id="ARBA00022618"/>
    </source>
</evidence>
<keyword evidence="4" id="KW-0132">Cell division</keyword>
<evidence type="ECO:0000256" key="1">
    <source>
        <dbReference type="ARBA" id="ARBA00004496"/>
    </source>
</evidence>
<dbReference type="InterPro" id="IPR007793">
    <property type="entry name" value="DivIVA_fam"/>
</dbReference>
<evidence type="ECO:0000256" key="5">
    <source>
        <dbReference type="ARBA" id="ARBA00023054"/>
    </source>
</evidence>
<comment type="similarity">
    <text evidence="2">Belongs to the DivIVA family.</text>
</comment>
<organism evidence="9 10">
    <name type="scientific">Anaeromassilibacillus senegalensis</name>
    <dbReference type="NCBI Taxonomy" id="1673717"/>
    <lineage>
        <taxon>Bacteria</taxon>
        <taxon>Bacillati</taxon>
        <taxon>Bacillota</taxon>
        <taxon>Clostridia</taxon>
        <taxon>Eubacteriales</taxon>
        <taxon>Acutalibacteraceae</taxon>
        <taxon>Anaeromassilibacillus</taxon>
    </lineage>
</organism>
<feature type="coiled-coil region" evidence="7">
    <location>
        <begin position="29"/>
        <end position="91"/>
    </location>
</feature>
<dbReference type="InterPro" id="IPR019933">
    <property type="entry name" value="DivIVA_domain"/>
</dbReference>
<feature type="region of interest" description="Disordered" evidence="8">
    <location>
        <begin position="163"/>
        <end position="193"/>
    </location>
</feature>
<accession>A0ABS9MJS5</accession>
<comment type="subcellular location">
    <subcellularLocation>
        <location evidence="1">Cytoplasm</location>
    </subcellularLocation>
</comment>
<dbReference type="Proteomes" id="UP001298681">
    <property type="component" value="Unassembled WGS sequence"/>
</dbReference>
<protein>
    <submittedName>
        <fullName evidence="9">DivIVA domain-containing protein</fullName>
    </submittedName>
</protein>
<evidence type="ECO:0000256" key="8">
    <source>
        <dbReference type="SAM" id="MobiDB-lite"/>
    </source>
</evidence>
<dbReference type="NCBIfam" id="TIGR03544">
    <property type="entry name" value="DivI1A_domain"/>
    <property type="match status" value="1"/>
</dbReference>
<evidence type="ECO:0000256" key="2">
    <source>
        <dbReference type="ARBA" id="ARBA00009008"/>
    </source>
</evidence>
<feature type="coiled-coil region" evidence="7">
    <location>
        <begin position="118"/>
        <end position="152"/>
    </location>
</feature>
<evidence type="ECO:0000313" key="10">
    <source>
        <dbReference type="Proteomes" id="UP001298681"/>
    </source>
</evidence>
<dbReference type="PANTHER" id="PTHR35794:SF2">
    <property type="entry name" value="CELL DIVISION PROTEIN DIVIVA"/>
    <property type="match status" value="1"/>
</dbReference>
<evidence type="ECO:0000256" key="7">
    <source>
        <dbReference type="SAM" id="Coils"/>
    </source>
</evidence>
<comment type="caution">
    <text evidence="9">The sequence shown here is derived from an EMBL/GenBank/DDBJ whole genome shotgun (WGS) entry which is preliminary data.</text>
</comment>
<feature type="compositionally biased region" description="Basic and acidic residues" evidence="8">
    <location>
        <begin position="167"/>
        <end position="180"/>
    </location>
</feature>
<dbReference type="PANTHER" id="PTHR35794">
    <property type="entry name" value="CELL DIVISION PROTEIN DIVIVA"/>
    <property type="match status" value="1"/>
</dbReference>
<dbReference type="Gene3D" id="6.10.250.660">
    <property type="match status" value="1"/>
</dbReference>